<evidence type="ECO:0000256" key="1">
    <source>
        <dbReference type="SAM" id="Coils"/>
    </source>
</evidence>
<dbReference type="EMBL" id="SDQG01000009">
    <property type="protein sequence ID" value="TDM15185.1"/>
    <property type="molecule type" value="Genomic_DNA"/>
</dbReference>
<dbReference type="Proteomes" id="UP000294865">
    <property type="component" value="Unassembled WGS sequence"/>
</dbReference>
<evidence type="ECO:0000313" key="3">
    <source>
        <dbReference type="EMBL" id="TDM15185.1"/>
    </source>
</evidence>
<dbReference type="RefSeq" id="WP_133420415.1">
    <property type="nucleotide sequence ID" value="NZ_SDGP01000007.1"/>
</dbReference>
<feature type="transmembrane region" description="Helical" evidence="2">
    <location>
        <begin position="6"/>
        <end position="23"/>
    </location>
</feature>
<name>A0A4R6C299_9STAP</name>
<keyword evidence="2" id="KW-0812">Transmembrane</keyword>
<evidence type="ECO:0000313" key="4">
    <source>
        <dbReference type="Proteomes" id="UP000294865"/>
    </source>
</evidence>
<reference evidence="3 4" key="1">
    <citation type="submission" date="2019-01" db="EMBL/GenBank/DDBJ databases">
        <title>Draft genome sequences of Macrococcus caseolyticus, Macrococcus canis, Macrococcus bohemicus and Macrococcus goetzii.</title>
        <authorList>
            <person name="Mazhar S."/>
            <person name="Altermann E."/>
            <person name="Hill C."/>
            <person name="Mcauliffe O."/>
        </authorList>
    </citation>
    <scope>NUCLEOTIDE SEQUENCE [LARGE SCALE GENOMIC DNA]</scope>
    <source>
        <strain evidence="3 4">DPC7162</strain>
    </source>
</reference>
<keyword evidence="1" id="KW-0175">Coiled coil</keyword>
<organism evidence="3 4">
    <name type="scientific">Macrococcoides canis</name>
    <dbReference type="NCBI Taxonomy" id="1855823"/>
    <lineage>
        <taxon>Bacteria</taxon>
        <taxon>Bacillati</taxon>
        <taxon>Bacillota</taxon>
        <taxon>Bacilli</taxon>
        <taxon>Bacillales</taxon>
        <taxon>Staphylococcaceae</taxon>
        <taxon>Macrococcoides</taxon>
    </lineage>
</organism>
<keyword evidence="2" id="KW-0472">Membrane</keyword>
<proteinExistence type="predicted"/>
<feature type="coiled-coil region" evidence="1">
    <location>
        <begin position="28"/>
        <end position="55"/>
    </location>
</feature>
<protein>
    <submittedName>
        <fullName evidence="3">Uncharacterized protein</fullName>
    </submittedName>
</protein>
<gene>
    <name evidence="3" type="ORF">ETI04_10785</name>
</gene>
<keyword evidence="2" id="KW-1133">Transmembrane helix</keyword>
<evidence type="ECO:0000256" key="2">
    <source>
        <dbReference type="SAM" id="Phobius"/>
    </source>
</evidence>
<accession>A0A4R6C299</accession>
<dbReference type="AlphaFoldDB" id="A0A4R6C299"/>
<sequence length="224" mass="25636">MNNKLAGIIIIILSLVLCMGYFISHSKINNVEKENEILQNKIKNFETLNKNSEKNFSATKEKNTIEEPTTVDKNDTQEYLVSFTEDFIKTLNDSADIEKTNERLKSYTTGQAQDYLIENHYIHDISKVSTEDTAQQKNKDVTEGYIQKEVSIDTENIRTYIKENGENQAEGITTYQTISHIGEDSTVGNFLMKATYIKQNNEWTIEKIVSISPVSDIKAEQIFN</sequence>
<comment type="caution">
    <text evidence="3">The sequence shown here is derived from an EMBL/GenBank/DDBJ whole genome shotgun (WGS) entry which is preliminary data.</text>
</comment>